<dbReference type="EMBL" id="CP117418">
    <property type="protein sequence ID" value="WCT79149.1"/>
    <property type="molecule type" value="Genomic_DNA"/>
</dbReference>
<dbReference type="InterPro" id="IPR006175">
    <property type="entry name" value="YjgF/YER057c/UK114"/>
</dbReference>
<dbReference type="SUPFAM" id="SSF55781">
    <property type="entry name" value="GAF domain-like"/>
    <property type="match status" value="1"/>
</dbReference>
<dbReference type="Pfam" id="PF01042">
    <property type="entry name" value="Ribonuc_L-PSP"/>
    <property type="match status" value="1"/>
</dbReference>
<sequence length="331" mass="36750">MRTRNGRFQLGPTLADLGGKVDGDTILLDAVQPHLEELAGEFREALHCVVRVGNEAMNSTIALPDRSLLINQDVGRPFPLHCTAGGKVFLAAMGETQRRSFTDNLELTQFTDNTIVTHERLVEELNRVAELGYAVDNGEWEDGLRSVAVPLHNASGKVIAAIALSAPASRLDDERVVQVARRLNETVQNIERHMFSQSKTFGDRARPLGNYPHLKRVDNFIFISGTSARRADNTFAGVEVNEDGTFEIDFREQTRYVLNSISEMLSDFGSSITDIVDLQAYLTDMSAYAIYNEVYATFFPPDGPTRTTVGVNELMHPHQGIMVRAVAYHPQ</sequence>
<keyword evidence="3" id="KW-1185">Reference proteome</keyword>
<dbReference type="PANTHER" id="PTHR30136">
    <property type="entry name" value="HELIX-TURN-HELIX TRANSCRIPTIONAL REGULATOR, ICLR FAMILY"/>
    <property type="match status" value="1"/>
</dbReference>
<dbReference type="InterPro" id="IPR014757">
    <property type="entry name" value="Tscrpt_reg_IclR_C"/>
</dbReference>
<dbReference type="Gene3D" id="3.30.450.40">
    <property type="match status" value="1"/>
</dbReference>
<geneLocation type="plasmid" evidence="2 3">
    <name>unnamed1</name>
</geneLocation>
<dbReference type="CDD" id="cd00448">
    <property type="entry name" value="YjgF_YER057c_UK114_family"/>
    <property type="match status" value="1"/>
</dbReference>
<dbReference type="Proteomes" id="UP001218231">
    <property type="component" value="Plasmid unnamed1"/>
</dbReference>
<dbReference type="RefSeq" id="WP_273619433.1">
    <property type="nucleotide sequence ID" value="NZ_CP117418.1"/>
</dbReference>
<proteinExistence type="predicted"/>
<dbReference type="PROSITE" id="PS51078">
    <property type="entry name" value="ICLR_ED"/>
    <property type="match status" value="1"/>
</dbReference>
<dbReference type="SUPFAM" id="SSF55298">
    <property type="entry name" value="YjgF-like"/>
    <property type="match status" value="1"/>
</dbReference>
<dbReference type="Gene3D" id="3.30.1330.40">
    <property type="entry name" value="RutC-like"/>
    <property type="match status" value="1"/>
</dbReference>
<name>A0ABY7U489_9SPHN</name>
<dbReference type="PANTHER" id="PTHR30136:SF35">
    <property type="entry name" value="HTH-TYPE TRANSCRIPTIONAL REGULATOR RV1719"/>
    <property type="match status" value="1"/>
</dbReference>
<evidence type="ECO:0000313" key="3">
    <source>
        <dbReference type="Proteomes" id="UP001218231"/>
    </source>
</evidence>
<feature type="domain" description="IclR-ED" evidence="1">
    <location>
        <begin position="13"/>
        <end position="196"/>
    </location>
</feature>
<dbReference type="Pfam" id="PF01614">
    <property type="entry name" value="IclR_C"/>
    <property type="match status" value="1"/>
</dbReference>
<accession>A0ABY7U489</accession>
<protein>
    <submittedName>
        <fullName evidence="2">IclR family transcriptional regulator C-terminal domain-containing protein</fullName>
    </submittedName>
</protein>
<keyword evidence="2" id="KW-0614">Plasmid</keyword>
<dbReference type="InterPro" id="IPR050707">
    <property type="entry name" value="HTH_MetabolicPath_Reg"/>
</dbReference>
<evidence type="ECO:0000313" key="2">
    <source>
        <dbReference type="EMBL" id="WCT79149.1"/>
    </source>
</evidence>
<reference evidence="2 3" key="1">
    <citation type="submission" date="2023-02" db="EMBL/GenBank/DDBJ databases">
        <title>Genome sequence of Novosphingobium humi KACC 19094.</title>
        <authorList>
            <person name="Kim S."/>
            <person name="Heo J."/>
            <person name="Kwon S.-W."/>
        </authorList>
    </citation>
    <scope>NUCLEOTIDE SEQUENCE [LARGE SCALE GENOMIC DNA]</scope>
    <source>
        <strain evidence="2 3">KACC 19094</strain>
        <plasmid evidence="2 3">unnamed1</plasmid>
    </source>
</reference>
<organism evidence="2 3">
    <name type="scientific">Novosphingobium humi</name>
    <dbReference type="NCBI Taxonomy" id="2282397"/>
    <lineage>
        <taxon>Bacteria</taxon>
        <taxon>Pseudomonadati</taxon>
        <taxon>Pseudomonadota</taxon>
        <taxon>Alphaproteobacteria</taxon>
        <taxon>Sphingomonadales</taxon>
        <taxon>Sphingomonadaceae</taxon>
        <taxon>Novosphingobium</taxon>
    </lineage>
</organism>
<dbReference type="InterPro" id="IPR035959">
    <property type="entry name" value="RutC-like_sf"/>
</dbReference>
<gene>
    <name evidence="2" type="ORF">PQ457_19260</name>
</gene>
<dbReference type="InterPro" id="IPR029016">
    <property type="entry name" value="GAF-like_dom_sf"/>
</dbReference>
<evidence type="ECO:0000259" key="1">
    <source>
        <dbReference type="PROSITE" id="PS51078"/>
    </source>
</evidence>